<dbReference type="InterPro" id="IPR004838">
    <property type="entry name" value="NHTrfase_class1_PyrdxlP-BS"/>
</dbReference>
<keyword evidence="4 6" id="KW-0808">Transferase</keyword>
<dbReference type="GO" id="GO:0008483">
    <property type="term" value="F:transaminase activity"/>
    <property type="evidence" value="ECO:0007669"/>
    <property type="project" value="UniProtKB-KW"/>
</dbReference>
<evidence type="ECO:0000256" key="4">
    <source>
        <dbReference type="ARBA" id="ARBA00022679"/>
    </source>
</evidence>
<feature type="domain" description="Aminotransferase class I/classII large" evidence="7">
    <location>
        <begin position="33"/>
        <end position="385"/>
    </location>
</feature>
<organism evidence="8 9">
    <name type="scientific">Pendulispora brunnea</name>
    <dbReference type="NCBI Taxonomy" id="2905690"/>
    <lineage>
        <taxon>Bacteria</taxon>
        <taxon>Pseudomonadati</taxon>
        <taxon>Myxococcota</taxon>
        <taxon>Myxococcia</taxon>
        <taxon>Myxococcales</taxon>
        <taxon>Sorangiineae</taxon>
        <taxon>Pendulisporaceae</taxon>
        <taxon>Pendulispora</taxon>
    </lineage>
</organism>
<evidence type="ECO:0000259" key="7">
    <source>
        <dbReference type="Pfam" id="PF00155"/>
    </source>
</evidence>
<keyword evidence="9" id="KW-1185">Reference proteome</keyword>
<gene>
    <name evidence="8" type="ORF">LZC95_07385</name>
</gene>
<reference evidence="8 9" key="1">
    <citation type="submission" date="2021-12" db="EMBL/GenBank/DDBJ databases">
        <title>Discovery of the Pendulisporaceae a myxobacterial family with distinct sporulation behavior and unique specialized metabolism.</title>
        <authorList>
            <person name="Garcia R."/>
            <person name="Popoff A."/>
            <person name="Bader C.D."/>
            <person name="Loehr J."/>
            <person name="Walesch S."/>
            <person name="Walt C."/>
            <person name="Boldt J."/>
            <person name="Bunk B."/>
            <person name="Haeckl F.J.F.P.J."/>
            <person name="Gunesch A.P."/>
            <person name="Birkelbach J."/>
            <person name="Nuebel U."/>
            <person name="Pietschmann T."/>
            <person name="Bach T."/>
            <person name="Mueller R."/>
        </authorList>
    </citation>
    <scope>NUCLEOTIDE SEQUENCE [LARGE SCALE GENOMIC DNA]</scope>
    <source>
        <strain evidence="8 9">MSr12523</strain>
    </source>
</reference>
<dbReference type="CDD" id="cd00609">
    <property type="entry name" value="AAT_like"/>
    <property type="match status" value="1"/>
</dbReference>
<dbReference type="SUPFAM" id="SSF53383">
    <property type="entry name" value="PLP-dependent transferases"/>
    <property type="match status" value="1"/>
</dbReference>
<dbReference type="RefSeq" id="WP_394847274.1">
    <property type="nucleotide sequence ID" value="NZ_CP089982.1"/>
</dbReference>
<dbReference type="PROSITE" id="PS00105">
    <property type="entry name" value="AA_TRANSFER_CLASS_1"/>
    <property type="match status" value="1"/>
</dbReference>
<keyword evidence="5" id="KW-0663">Pyridoxal phosphate</keyword>
<dbReference type="InterPro" id="IPR015424">
    <property type="entry name" value="PyrdxlP-dep_Trfase"/>
</dbReference>
<dbReference type="EC" id="2.6.1.-" evidence="6"/>
<dbReference type="InterPro" id="IPR015421">
    <property type="entry name" value="PyrdxlP-dep_Trfase_major"/>
</dbReference>
<evidence type="ECO:0000256" key="1">
    <source>
        <dbReference type="ARBA" id="ARBA00001933"/>
    </source>
</evidence>
<comment type="cofactor">
    <cofactor evidence="1 6">
        <name>pyridoxal 5'-phosphate</name>
        <dbReference type="ChEBI" id="CHEBI:597326"/>
    </cofactor>
</comment>
<evidence type="ECO:0000256" key="6">
    <source>
        <dbReference type="RuleBase" id="RU000481"/>
    </source>
</evidence>
<proteinExistence type="inferred from homology"/>
<evidence type="ECO:0000313" key="8">
    <source>
        <dbReference type="EMBL" id="WXA96656.1"/>
    </source>
</evidence>
<accession>A0ABZ2KDH0</accession>
<dbReference type="Pfam" id="PF00155">
    <property type="entry name" value="Aminotran_1_2"/>
    <property type="match status" value="1"/>
</dbReference>
<comment type="similarity">
    <text evidence="2 6">Belongs to the class-I pyridoxal-phosphate-dependent aminotransferase family.</text>
</comment>
<protein>
    <recommendedName>
        <fullName evidence="6">Aminotransferase</fullName>
        <ecNumber evidence="6">2.6.1.-</ecNumber>
    </recommendedName>
</protein>
<dbReference type="Gene3D" id="3.40.640.10">
    <property type="entry name" value="Type I PLP-dependent aspartate aminotransferase-like (Major domain)"/>
    <property type="match status" value="1"/>
</dbReference>
<evidence type="ECO:0000256" key="2">
    <source>
        <dbReference type="ARBA" id="ARBA00007441"/>
    </source>
</evidence>
<sequence length="409" mass="43713">MPQGLAKRLSVIVPSITLQVSARANDLRSRGIDVVNFGVGEPDFEPPSFILDAAKKAIDAGQTSKYTAVTGIAALKQAICAATEKKRGFLPTPDQITVSVGAKHSLFNVALACYEEGDEIIIPTPCWVSYPEQVRMFGAEPVLVPTTPESGWRLSPEDLARALTPKTKAVILCTPSNPTGSAYTEAQLAALLEVLRKHDCYIVVDEIYGDLVYEGFRHVSAAKIAPDLLSRLVIIDGVSKSYAMTGWRIGWSIAPKPLAKACDVVQGQSTTNPTAVAQHAAVAALTGPQEEVEAMRAVFQKRRDLIVSLLNAIPGVKCRTPEGAFYAFPDCRGLYGINYKGKAISNDEDLAFFLLEKAHVAAVPGGAFGAPGYLRFSYATSEDRISKGIASMRAAIEAARQEGQSATAG</sequence>
<dbReference type="InterPro" id="IPR015422">
    <property type="entry name" value="PyrdxlP-dep_Trfase_small"/>
</dbReference>
<dbReference type="PANTHER" id="PTHR46383:SF1">
    <property type="entry name" value="ASPARTATE AMINOTRANSFERASE"/>
    <property type="match status" value="1"/>
</dbReference>
<dbReference type="Gene3D" id="3.90.1150.10">
    <property type="entry name" value="Aspartate Aminotransferase, domain 1"/>
    <property type="match status" value="1"/>
</dbReference>
<name>A0ABZ2KDH0_9BACT</name>
<dbReference type="PANTHER" id="PTHR46383">
    <property type="entry name" value="ASPARTATE AMINOTRANSFERASE"/>
    <property type="match status" value="1"/>
</dbReference>
<dbReference type="InterPro" id="IPR050596">
    <property type="entry name" value="AspAT/PAT-like"/>
</dbReference>
<dbReference type="Proteomes" id="UP001379533">
    <property type="component" value="Chromosome"/>
</dbReference>
<evidence type="ECO:0000256" key="5">
    <source>
        <dbReference type="ARBA" id="ARBA00022898"/>
    </source>
</evidence>
<evidence type="ECO:0000256" key="3">
    <source>
        <dbReference type="ARBA" id="ARBA00022576"/>
    </source>
</evidence>
<keyword evidence="3 6" id="KW-0032">Aminotransferase</keyword>
<dbReference type="InterPro" id="IPR004839">
    <property type="entry name" value="Aminotransferase_I/II_large"/>
</dbReference>
<evidence type="ECO:0000313" key="9">
    <source>
        <dbReference type="Proteomes" id="UP001379533"/>
    </source>
</evidence>
<dbReference type="EMBL" id="CP089982">
    <property type="protein sequence ID" value="WXA96656.1"/>
    <property type="molecule type" value="Genomic_DNA"/>
</dbReference>